<dbReference type="Gene3D" id="1.20.1090.10">
    <property type="entry name" value="Dehydroquinate synthase-like - alpha domain"/>
    <property type="match status" value="1"/>
</dbReference>
<evidence type="ECO:0000256" key="2">
    <source>
        <dbReference type="ARBA" id="ARBA00022605"/>
    </source>
</evidence>
<dbReference type="GO" id="GO:0008652">
    <property type="term" value="P:amino acid biosynthetic process"/>
    <property type="evidence" value="ECO:0007669"/>
    <property type="project" value="UniProtKB-KW"/>
</dbReference>
<feature type="domain" description="3-dehydroquinate synthase N-terminal" evidence="6">
    <location>
        <begin position="1"/>
        <end position="45"/>
    </location>
</feature>
<dbReference type="Gene3D" id="3.40.50.1970">
    <property type="match status" value="1"/>
</dbReference>
<dbReference type="PANTHER" id="PTHR43622:SF7">
    <property type="entry name" value="3-DEHYDROQUINATE SYNTHASE, CHLOROPLASTIC"/>
    <property type="match status" value="1"/>
</dbReference>
<dbReference type="InterPro" id="IPR056179">
    <property type="entry name" value="DHQS_C"/>
</dbReference>
<name>A0A174FE02_BACUN</name>
<gene>
    <name evidence="8" type="primary">aroB_1</name>
    <name evidence="8" type="ORF">ERS417307_01775</name>
</gene>
<evidence type="ECO:0000256" key="4">
    <source>
        <dbReference type="ARBA" id="ARBA00023141"/>
    </source>
</evidence>
<dbReference type="GO" id="GO:0003856">
    <property type="term" value="F:3-dehydroquinate synthase activity"/>
    <property type="evidence" value="ECO:0007669"/>
    <property type="project" value="UniProtKB-EC"/>
</dbReference>
<protein>
    <submittedName>
        <fullName evidence="8">3-dehydroquinate synthase</fullName>
        <ecNumber evidence="8">4.2.3.4</ecNumber>
    </submittedName>
</protein>
<comment type="cofactor">
    <cofactor evidence="1">
        <name>NAD(+)</name>
        <dbReference type="ChEBI" id="CHEBI:57540"/>
    </cofactor>
</comment>
<dbReference type="InterPro" id="IPR030960">
    <property type="entry name" value="DHQS/DOIS_N"/>
</dbReference>
<dbReference type="Proteomes" id="UP000095419">
    <property type="component" value="Unassembled WGS sequence"/>
</dbReference>
<keyword evidence="3" id="KW-0520">NAD</keyword>
<evidence type="ECO:0000313" key="9">
    <source>
        <dbReference type="Proteomes" id="UP000095419"/>
    </source>
</evidence>
<evidence type="ECO:0000313" key="8">
    <source>
        <dbReference type="EMBL" id="CUO46570.1"/>
    </source>
</evidence>
<reference evidence="8 9" key="1">
    <citation type="submission" date="2015-09" db="EMBL/GenBank/DDBJ databases">
        <authorList>
            <consortium name="Pathogen Informatics"/>
        </authorList>
    </citation>
    <scope>NUCLEOTIDE SEQUENCE [LARGE SCALE GENOMIC DNA]</scope>
    <source>
        <strain evidence="8 9">2789STDY5608791</strain>
    </source>
</reference>
<dbReference type="EC" id="4.2.3.4" evidence="8"/>
<sequence length="134" mass="14479">MVDASISGKTAVDLQAGKNLIGAFWQPSLVVADTQVVTNLPADIFAEGMAEVIKSDLIANAGIVEMIRQNTIKERIDQMVASCIKMKRDVVEQDEYETKGLRKVLNMGHTVPHAIEKLSNYSISHGVAVATGLV</sequence>
<evidence type="ECO:0000256" key="3">
    <source>
        <dbReference type="ARBA" id="ARBA00023027"/>
    </source>
</evidence>
<evidence type="ECO:0000259" key="6">
    <source>
        <dbReference type="Pfam" id="PF01761"/>
    </source>
</evidence>
<feature type="domain" description="3-dehydroquinate synthase C-terminal" evidence="7">
    <location>
        <begin position="48"/>
        <end position="134"/>
    </location>
</feature>
<dbReference type="SUPFAM" id="SSF56796">
    <property type="entry name" value="Dehydroquinate synthase-like"/>
    <property type="match status" value="1"/>
</dbReference>
<keyword evidence="5 8" id="KW-0456">Lyase</keyword>
<dbReference type="Pfam" id="PF24621">
    <property type="entry name" value="DHQS_C"/>
    <property type="match status" value="1"/>
</dbReference>
<dbReference type="GO" id="GO:0009073">
    <property type="term" value="P:aromatic amino acid family biosynthetic process"/>
    <property type="evidence" value="ECO:0007669"/>
    <property type="project" value="UniProtKB-KW"/>
</dbReference>
<dbReference type="AlphaFoldDB" id="A0A174FE02"/>
<organism evidence="8 9">
    <name type="scientific">Bacteroides uniformis</name>
    <dbReference type="NCBI Taxonomy" id="820"/>
    <lineage>
        <taxon>Bacteria</taxon>
        <taxon>Pseudomonadati</taxon>
        <taxon>Bacteroidota</taxon>
        <taxon>Bacteroidia</taxon>
        <taxon>Bacteroidales</taxon>
        <taxon>Bacteroidaceae</taxon>
        <taxon>Bacteroides</taxon>
    </lineage>
</organism>
<evidence type="ECO:0000259" key="7">
    <source>
        <dbReference type="Pfam" id="PF24621"/>
    </source>
</evidence>
<evidence type="ECO:0000256" key="1">
    <source>
        <dbReference type="ARBA" id="ARBA00001911"/>
    </source>
</evidence>
<dbReference type="Pfam" id="PF01761">
    <property type="entry name" value="DHQ_synthase"/>
    <property type="match status" value="1"/>
</dbReference>
<keyword evidence="4" id="KW-0057">Aromatic amino acid biosynthesis</keyword>
<evidence type="ECO:0000256" key="5">
    <source>
        <dbReference type="ARBA" id="ARBA00023239"/>
    </source>
</evidence>
<dbReference type="InterPro" id="IPR050071">
    <property type="entry name" value="Dehydroquinate_synthase"/>
</dbReference>
<proteinExistence type="predicted"/>
<dbReference type="PANTHER" id="PTHR43622">
    <property type="entry name" value="3-DEHYDROQUINATE SYNTHASE"/>
    <property type="match status" value="1"/>
</dbReference>
<keyword evidence="2" id="KW-0028">Amino-acid biosynthesis</keyword>
<dbReference type="EMBL" id="CYZF01000004">
    <property type="protein sequence ID" value="CUO46570.1"/>
    <property type="molecule type" value="Genomic_DNA"/>
</dbReference>
<accession>A0A174FE02</accession>